<keyword evidence="1" id="KW-0812">Transmembrane</keyword>
<dbReference type="EMBL" id="CBXG010000013">
    <property type="protein sequence ID" value="CDM03150.1"/>
    <property type="molecule type" value="Genomic_DNA"/>
</dbReference>
<dbReference type="AlphaFoldDB" id="W6PGI2"/>
<evidence type="ECO:0000256" key="1">
    <source>
        <dbReference type="SAM" id="Phobius"/>
    </source>
</evidence>
<proteinExistence type="predicted"/>
<keyword evidence="1" id="KW-0472">Membrane</keyword>
<accession>W6PGI2</accession>
<feature type="transmembrane region" description="Helical" evidence="1">
    <location>
        <begin position="21"/>
        <end position="39"/>
    </location>
</feature>
<gene>
    <name evidence="2" type="ORF">BN890_7020</name>
</gene>
<sequence length="46" mass="5772">MRNNKNEYEKCLFLGTEHRKNMRNANFLKVFLIFYYIMFQQVDLYS</sequence>
<organism evidence="2 3">
    <name type="scientific">Bacteroides xylanisolvens SD CC 1b</name>
    <dbReference type="NCBI Taxonomy" id="702447"/>
    <lineage>
        <taxon>Bacteria</taxon>
        <taxon>Pseudomonadati</taxon>
        <taxon>Bacteroidota</taxon>
        <taxon>Bacteroidia</taxon>
        <taxon>Bacteroidales</taxon>
        <taxon>Bacteroidaceae</taxon>
        <taxon>Bacteroides</taxon>
    </lineage>
</organism>
<evidence type="ECO:0000313" key="2">
    <source>
        <dbReference type="EMBL" id="CDM03150.1"/>
    </source>
</evidence>
<dbReference type="Proteomes" id="UP000019380">
    <property type="component" value="Unassembled WGS sequence"/>
</dbReference>
<keyword evidence="1" id="KW-1133">Transmembrane helix</keyword>
<comment type="caution">
    <text evidence="2">The sequence shown here is derived from an EMBL/GenBank/DDBJ whole genome shotgun (WGS) entry which is preliminary data.</text>
</comment>
<name>W6PGI2_9BACE</name>
<reference evidence="2 3" key="1">
    <citation type="submission" date="2013-12" db="EMBL/GenBank/DDBJ databases">
        <title>Improved hybrid genome assemblies of Bacteroides xylanisolvens SD CC 1b and Bacteroides xylanisolvens SD CC 2a using Illumina and 454 Sequencing.</title>
        <authorList>
            <person name="Ramaraj T."/>
            <person name="Sundararajan A."/>
            <person name="Mudge J."/>
            <person name="Schilkey F.D."/>
            <person name="Delvecchio V."/>
            <person name="Donlon M."/>
            <person name="Ziemer C."/>
        </authorList>
    </citation>
    <scope>NUCLEOTIDE SEQUENCE [LARGE SCALE GENOMIC DNA]</scope>
</reference>
<protein>
    <submittedName>
        <fullName evidence="2">Uncharacterized protein</fullName>
    </submittedName>
</protein>
<evidence type="ECO:0000313" key="3">
    <source>
        <dbReference type="Proteomes" id="UP000019380"/>
    </source>
</evidence>